<comment type="caution">
    <text evidence="1">The sequence shown here is derived from an EMBL/GenBank/DDBJ whole genome shotgun (WGS) entry which is preliminary data.</text>
</comment>
<reference evidence="1 2" key="1">
    <citation type="journal article" date="2016" name="Nat. Commun.">
        <title>Thousands of microbial genomes shed light on interconnected biogeochemical processes in an aquifer system.</title>
        <authorList>
            <person name="Anantharaman K."/>
            <person name="Brown C.T."/>
            <person name="Hug L.A."/>
            <person name="Sharon I."/>
            <person name="Castelle C.J."/>
            <person name="Probst A.J."/>
            <person name="Thomas B.C."/>
            <person name="Singh A."/>
            <person name="Wilkins M.J."/>
            <person name="Karaoz U."/>
            <person name="Brodie E.L."/>
            <person name="Williams K.H."/>
            <person name="Hubbard S.S."/>
            <person name="Banfield J.F."/>
        </authorList>
    </citation>
    <scope>NUCLEOTIDE SEQUENCE [LARGE SCALE GENOMIC DNA]</scope>
</reference>
<accession>A0A1F8FS88</accession>
<dbReference type="EMBL" id="MGJV01000005">
    <property type="protein sequence ID" value="OGN15902.1"/>
    <property type="molecule type" value="Genomic_DNA"/>
</dbReference>
<evidence type="ECO:0000313" key="2">
    <source>
        <dbReference type="Proteomes" id="UP000176581"/>
    </source>
</evidence>
<name>A0A1F8FS88_9BACT</name>
<sequence length="119" mass="13893">MGINSKIFTALLSVLSVWVLFSVIFAEVEKDEVKKEEAAIENKIFGVRSSNEALERYLGNFKNPDFLEKEVRFRLNYKASGEEVVFVHRDANSQKASLSTEFSEELPNYKKWWYWFLGN</sequence>
<evidence type="ECO:0000313" key="1">
    <source>
        <dbReference type="EMBL" id="OGN15902.1"/>
    </source>
</evidence>
<organism evidence="1 2">
    <name type="scientific">Candidatus Yanofskybacteria bacterium RIFCSPHIGHO2_02_FULL_43_22</name>
    <dbReference type="NCBI Taxonomy" id="1802681"/>
    <lineage>
        <taxon>Bacteria</taxon>
        <taxon>Candidatus Yanofskyibacteriota</taxon>
    </lineage>
</organism>
<protein>
    <submittedName>
        <fullName evidence="1">Uncharacterized protein</fullName>
    </submittedName>
</protein>
<proteinExistence type="predicted"/>
<gene>
    <name evidence="1" type="ORF">A3J47_02830</name>
</gene>
<dbReference type="AlphaFoldDB" id="A0A1F8FS88"/>
<dbReference type="Proteomes" id="UP000176581">
    <property type="component" value="Unassembled WGS sequence"/>
</dbReference>